<dbReference type="PANTHER" id="PTHR15004:SF0">
    <property type="entry name" value="GLUTAMYL-TRNA(GLN) AMIDOTRANSFERASE SUBUNIT C, MITOCHONDRIAL"/>
    <property type="match status" value="1"/>
</dbReference>
<comment type="catalytic activity">
    <reaction evidence="1">
        <text>L-aspartyl-tRNA(Asn) + L-glutamine + ATP + H2O = L-asparaginyl-tRNA(Asn) + L-glutamate + ADP + phosphate + 2 H(+)</text>
        <dbReference type="Rhea" id="RHEA:14513"/>
        <dbReference type="Rhea" id="RHEA-COMP:9674"/>
        <dbReference type="Rhea" id="RHEA-COMP:9677"/>
        <dbReference type="ChEBI" id="CHEBI:15377"/>
        <dbReference type="ChEBI" id="CHEBI:15378"/>
        <dbReference type="ChEBI" id="CHEBI:29985"/>
        <dbReference type="ChEBI" id="CHEBI:30616"/>
        <dbReference type="ChEBI" id="CHEBI:43474"/>
        <dbReference type="ChEBI" id="CHEBI:58359"/>
        <dbReference type="ChEBI" id="CHEBI:78515"/>
        <dbReference type="ChEBI" id="CHEBI:78516"/>
        <dbReference type="ChEBI" id="CHEBI:456216"/>
    </reaction>
</comment>
<proteinExistence type="inferred from homology"/>
<dbReference type="PANTHER" id="PTHR15004">
    <property type="entry name" value="GLUTAMYL-TRNA(GLN) AMIDOTRANSFERASE SUBUNIT C, MITOCHONDRIAL"/>
    <property type="match status" value="1"/>
</dbReference>
<dbReference type="Gene3D" id="1.10.20.60">
    <property type="entry name" value="Glu-tRNAGln amidotransferase C subunit, N-terminal domain"/>
    <property type="match status" value="1"/>
</dbReference>
<keyword evidence="1" id="KW-0547">Nucleotide-binding</keyword>
<keyword evidence="2" id="KW-0808">Transferase</keyword>
<dbReference type="NCBIfam" id="TIGR00135">
    <property type="entry name" value="gatC"/>
    <property type="match status" value="1"/>
</dbReference>
<dbReference type="Pfam" id="PF02686">
    <property type="entry name" value="GatC"/>
    <property type="match status" value="1"/>
</dbReference>
<sequence length="95" mass="10795">MNITHEMVEYIAQLARLELTNPEKKMYSRQLTDILTYVSKMGELDTASVLPTSHPIPMENIFREDMIIPSISVKDALANAPQQRDGYFIVPSVLD</sequence>
<dbReference type="InterPro" id="IPR036113">
    <property type="entry name" value="Asp/Glu-ADT_sf_sub_c"/>
</dbReference>
<dbReference type="HAMAP" id="MF_00122">
    <property type="entry name" value="GatC"/>
    <property type="match status" value="1"/>
</dbReference>
<dbReference type="AlphaFoldDB" id="A0A1J5EGK1"/>
<dbReference type="GO" id="GO:0050567">
    <property type="term" value="F:glutaminyl-tRNA synthase (glutamine-hydrolyzing) activity"/>
    <property type="evidence" value="ECO:0007669"/>
    <property type="project" value="UniProtKB-UniRule"/>
</dbReference>
<dbReference type="STRING" id="1817895.AUJ95_00960"/>
<comment type="subunit">
    <text evidence="1">Heterotrimer of A, B and C subunits.</text>
</comment>
<dbReference type="GO" id="GO:0070681">
    <property type="term" value="P:glutaminyl-tRNAGln biosynthesis via transamidation"/>
    <property type="evidence" value="ECO:0007669"/>
    <property type="project" value="TreeGrafter"/>
</dbReference>
<evidence type="ECO:0000313" key="2">
    <source>
        <dbReference type="EMBL" id="OIP43119.1"/>
    </source>
</evidence>
<dbReference type="GO" id="GO:0050566">
    <property type="term" value="F:asparaginyl-tRNA synthase (glutamine-hydrolyzing) activity"/>
    <property type="evidence" value="ECO:0007669"/>
    <property type="project" value="RHEA"/>
</dbReference>
<dbReference type="InterPro" id="IPR003837">
    <property type="entry name" value="GatC"/>
</dbReference>
<dbReference type="GO" id="GO:0006450">
    <property type="term" value="P:regulation of translational fidelity"/>
    <property type="evidence" value="ECO:0007669"/>
    <property type="project" value="InterPro"/>
</dbReference>
<accession>A0A1J5EGK1</accession>
<comment type="caution">
    <text evidence="2">The sequence shown here is derived from an EMBL/GenBank/DDBJ whole genome shotgun (WGS) entry which is preliminary data.</text>
</comment>
<comment type="function">
    <text evidence="1">Allows the formation of correctly charged Asn-tRNA(Asn) or Gln-tRNA(Gln) through the transamidation of misacylated Asp-tRNA(Asn) or Glu-tRNA(Gln) in organisms which lack either or both of asparaginyl-tRNA or glutaminyl-tRNA synthetases. The reaction takes place in the presence of glutamine and ATP through an activated phospho-Asp-tRNA(Asn) or phospho-Glu-tRNA(Gln).</text>
</comment>
<protein>
    <recommendedName>
        <fullName evidence="1">Aspartyl/glutamyl-tRNA(Asn/Gln) amidotransferase subunit C</fullName>
        <shortName evidence="1">Asp/Glu-ADT subunit C</shortName>
        <ecNumber evidence="1">6.3.5.-</ecNumber>
    </recommendedName>
</protein>
<dbReference type="EC" id="6.3.5.-" evidence="1"/>
<organism evidence="2 3">
    <name type="scientific">Candidatus Desantisbacteria bacterium CG2_30_40_21</name>
    <dbReference type="NCBI Taxonomy" id="1817895"/>
    <lineage>
        <taxon>Bacteria</taxon>
        <taxon>Candidatus Desantisiibacteriota</taxon>
    </lineage>
</organism>
<dbReference type="Proteomes" id="UP000183085">
    <property type="component" value="Unassembled WGS sequence"/>
</dbReference>
<comment type="catalytic activity">
    <reaction evidence="1">
        <text>L-glutamyl-tRNA(Gln) + L-glutamine + ATP + H2O = L-glutaminyl-tRNA(Gln) + L-glutamate + ADP + phosphate + H(+)</text>
        <dbReference type="Rhea" id="RHEA:17521"/>
        <dbReference type="Rhea" id="RHEA-COMP:9681"/>
        <dbReference type="Rhea" id="RHEA-COMP:9684"/>
        <dbReference type="ChEBI" id="CHEBI:15377"/>
        <dbReference type="ChEBI" id="CHEBI:15378"/>
        <dbReference type="ChEBI" id="CHEBI:29985"/>
        <dbReference type="ChEBI" id="CHEBI:30616"/>
        <dbReference type="ChEBI" id="CHEBI:43474"/>
        <dbReference type="ChEBI" id="CHEBI:58359"/>
        <dbReference type="ChEBI" id="CHEBI:78520"/>
        <dbReference type="ChEBI" id="CHEBI:78521"/>
        <dbReference type="ChEBI" id="CHEBI:456216"/>
    </reaction>
</comment>
<keyword evidence="1" id="KW-0648">Protein biosynthesis</keyword>
<dbReference type="GO" id="GO:0005524">
    <property type="term" value="F:ATP binding"/>
    <property type="evidence" value="ECO:0007669"/>
    <property type="project" value="UniProtKB-KW"/>
</dbReference>
<keyword evidence="1" id="KW-0436">Ligase</keyword>
<reference evidence="2 3" key="1">
    <citation type="journal article" date="2016" name="Environ. Microbiol.">
        <title>Genomic resolution of a cold subsurface aquifer community provides metabolic insights for novel microbes adapted to high CO concentrations.</title>
        <authorList>
            <person name="Probst A.J."/>
            <person name="Castelle C.J."/>
            <person name="Singh A."/>
            <person name="Brown C.T."/>
            <person name="Anantharaman K."/>
            <person name="Sharon I."/>
            <person name="Hug L.A."/>
            <person name="Burstein D."/>
            <person name="Emerson J.B."/>
            <person name="Thomas B.C."/>
            <person name="Banfield J.F."/>
        </authorList>
    </citation>
    <scope>NUCLEOTIDE SEQUENCE [LARGE SCALE GENOMIC DNA]</scope>
    <source>
        <strain evidence="2">CG2_30_40_21</strain>
    </source>
</reference>
<comment type="similarity">
    <text evidence="1">Belongs to the GatC family.</text>
</comment>
<gene>
    <name evidence="1" type="primary">gatC</name>
    <name evidence="2" type="ORF">AUJ95_00960</name>
</gene>
<name>A0A1J5EGK1_9BACT</name>
<dbReference type="GO" id="GO:0016740">
    <property type="term" value="F:transferase activity"/>
    <property type="evidence" value="ECO:0007669"/>
    <property type="project" value="UniProtKB-KW"/>
</dbReference>
<evidence type="ECO:0000313" key="3">
    <source>
        <dbReference type="Proteomes" id="UP000183085"/>
    </source>
</evidence>
<keyword evidence="1" id="KW-0067">ATP-binding</keyword>
<dbReference type="EMBL" id="MNYI01000026">
    <property type="protein sequence ID" value="OIP43119.1"/>
    <property type="molecule type" value="Genomic_DNA"/>
</dbReference>
<evidence type="ECO:0000256" key="1">
    <source>
        <dbReference type="HAMAP-Rule" id="MF_00122"/>
    </source>
</evidence>
<dbReference type="GO" id="GO:0006412">
    <property type="term" value="P:translation"/>
    <property type="evidence" value="ECO:0007669"/>
    <property type="project" value="UniProtKB-UniRule"/>
</dbReference>
<dbReference type="SUPFAM" id="SSF141000">
    <property type="entry name" value="Glu-tRNAGln amidotransferase C subunit"/>
    <property type="match status" value="1"/>
</dbReference>